<dbReference type="EMBL" id="OZ034820">
    <property type="protein sequence ID" value="CAL1401772.1"/>
    <property type="molecule type" value="Genomic_DNA"/>
</dbReference>
<reference evidence="2 3" key="1">
    <citation type="submission" date="2024-04" db="EMBL/GenBank/DDBJ databases">
        <authorList>
            <person name="Fracassetti M."/>
        </authorList>
    </citation>
    <scope>NUCLEOTIDE SEQUENCE [LARGE SCALE GENOMIC DNA]</scope>
</reference>
<dbReference type="Proteomes" id="UP001497516">
    <property type="component" value="Chromosome 7"/>
</dbReference>
<feature type="compositionally biased region" description="Pro residues" evidence="1">
    <location>
        <begin position="246"/>
        <end position="256"/>
    </location>
</feature>
<feature type="compositionally biased region" description="Polar residues" evidence="1">
    <location>
        <begin position="49"/>
        <end position="62"/>
    </location>
</feature>
<evidence type="ECO:0000313" key="3">
    <source>
        <dbReference type="Proteomes" id="UP001497516"/>
    </source>
</evidence>
<accession>A0AAV2FUR1</accession>
<feature type="compositionally biased region" description="Polar residues" evidence="1">
    <location>
        <begin position="93"/>
        <end position="106"/>
    </location>
</feature>
<keyword evidence="3" id="KW-1185">Reference proteome</keyword>
<protein>
    <submittedName>
        <fullName evidence="2">Uncharacterized protein</fullName>
    </submittedName>
</protein>
<feature type="region of interest" description="Disordered" evidence="1">
    <location>
        <begin position="1"/>
        <end position="257"/>
    </location>
</feature>
<organism evidence="2 3">
    <name type="scientific">Linum trigynum</name>
    <dbReference type="NCBI Taxonomy" id="586398"/>
    <lineage>
        <taxon>Eukaryota</taxon>
        <taxon>Viridiplantae</taxon>
        <taxon>Streptophyta</taxon>
        <taxon>Embryophyta</taxon>
        <taxon>Tracheophyta</taxon>
        <taxon>Spermatophyta</taxon>
        <taxon>Magnoliopsida</taxon>
        <taxon>eudicotyledons</taxon>
        <taxon>Gunneridae</taxon>
        <taxon>Pentapetalae</taxon>
        <taxon>rosids</taxon>
        <taxon>fabids</taxon>
        <taxon>Malpighiales</taxon>
        <taxon>Linaceae</taxon>
        <taxon>Linum</taxon>
    </lineage>
</organism>
<sequence length="270" mass="29587">MRKSLVARVIGGPRRLQRPSPARGSSRLTKPDSKTMGMKAHHREEESPHFSTQVAPANTSEMQAVLEQSRRRRVILDDDSDDDDPIPGHAESSLANGNLKGSMTQMQEDRPGKDAADHPTCREEAETQLNEKPGDSSRRPIRGLEPQQPPKQKSIQRKGRLTLGGPPMVAKVYKMKAHGVGGKNMPAGSSSPDKEPRPVLSKGGEEGNNGTLNEKHDLEDSDSDEEAHCFEIKKRAHLKAEKMSPQVPPPPPPPPTVSAKLWQLLKLACL</sequence>
<gene>
    <name evidence="2" type="ORF">LTRI10_LOCUS41813</name>
</gene>
<dbReference type="AlphaFoldDB" id="A0AAV2FUR1"/>
<evidence type="ECO:0000256" key="1">
    <source>
        <dbReference type="SAM" id="MobiDB-lite"/>
    </source>
</evidence>
<proteinExistence type="predicted"/>
<evidence type="ECO:0000313" key="2">
    <source>
        <dbReference type="EMBL" id="CAL1401772.1"/>
    </source>
</evidence>
<feature type="compositionally biased region" description="Basic and acidic residues" evidence="1">
    <location>
        <begin position="107"/>
        <end position="125"/>
    </location>
</feature>
<feature type="compositionally biased region" description="Basic and acidic residues" evidence="1">
    <location>
        <begin position="226"/>
        <end position="242"/>
    </location>
</feature>
<name>A0AAV2FUR1_9ROSI</name>